<organism evidence="8 9">
    <name type="scientific">Chryseobacterium gallinarum</name>
    <dbReference type="NCBI Taxonomy" id="1324352"/>
    <lineage>
        <taxon>Bacteria</taxon>
        <taxon>Pseudomonadati</taxon>
        <taxon>Bacteroidota</taxon>
        <taxon>Flavobacteriia</taxon>
        <taxon>Flavobacteriales</taxon>
        <taxon>Weeksellaceae</taxon>
        <taxon>Chryseobacterium group</taxon>
        <taxon>Chryseobacterium</taxon>
    </lineage>
</organism>
<dbReference type="PROSITE" id="PS50043">
    <property type="entry name" value="HTH_LUXR_2"/>
    <property type="match status" value="1"/>
</dbReference>
<keyword evidence="4" id="KW-0804">Transcription</keyword>
<gene>
    <name evidence="8" type="ORF">OK18_00725</name>
</gene>
<dbReference type="PANTHER" id="PTHR43214">
    <property type="entry name" value="TWO-COMPONENT RESPONSE REGULATOR"/>
    <property type="match status" value="1"/>
</dbReference>
<dbReference type="PRINTS" id="PR00038">
    <property type="entry name" value="HTHLUXR"/>
</dbReference>
<evidence type="ECO:0000313" key="9">
    <source>
        <dbReference type="Proteomes" id="UP000035213"/>
    </source>
</evidence>
<feature type="modified residue" description="4-aspartylphosphate" evidence="5">
    <location>
        <position position="58"/>
    </location>
</feature>
<dbReference type="CDD" id="cd17535">
    <property type="entry name" value="REC_NarL-like"/>
    <property type="match status" value="1"/>
</dbReference>
<dbReference type="RefSeq" id="WP_050020225.1">
    <property type="nucleotide sequence ID" value="NZ_CP009928.1"/>
</dbReference>
<feature type="domain" description="Response regulatory" evidence="7">
    <location>
        <begin position="7"/>
        <end position="123"/>
    </location>
</feature>
<dbReference type="GO" id="GO:0003677">
    <property type="term" value="F:DNA binding"/>
    <property type="evidence" value="ECO:0007669"/>
    <property type="project" value="UniProtKB-KW"/>
</dbReference>
<evidence type="ECO:0000256" key="1">
    <source>
        <dbReference type="ARBA" id="ARBA00022553"/>
    </source>
</evidence>
<evidence type="ECO:0000259" key="7">
    <source>
        <dbReference type="PROSITE" id="PS50110"/>
    </source>
</evidence>
<evidence type="ECO:0000256" key="4">
    <source>
        <dbReference type="ARBA" id="ARBA00023163"/>
    </source>
</evidence>
<proteinExistence type="predicted"/>
<name>A0A0G3LWL1_CHRGL</name>
<reference evidence="8 9" key="1">
    <citation type="submission" date="2014-11" db="EMBL/GenBank/DDBJ databases">
        <authorList>
            <person name="Park G.-S."/>
            <person name="Hong S.-J."/>
            <person name="Jung B.K."/>
            <person name="Khan A.R."/>
            <person name="Kwak Y."/>
            <person name="Shin J.-H."/>
        </authorList>
    </citation>
    <scope>NUCLEOTIDE SEQUENCE [LARGE SCALE GENOMIC DNA]</scope>
    <source>
        <strain evidence="8 9">DSM 27622</strain>
    </source>
</reference>
<keyword evidence="3" id="KW-0238">DNA-binding</keyword>
<dbReference type="SUPFAM" id="SSF46894">
    <property type="entry name" value="C-terminal effector domain of the bipartite response regulators"/>
    <property type="match status" value="1"/>
</dbReference>
<sequence length="211" mass="23567">MLQHKIKIALVDDHPMVAEGLGKVLSSVENIEITGCFFDGHSLLRFLRHTAVDMVLQDITLPDIDGIVLCKTIKHNSPKTIVLAFSHHHNRKIIMDMLNNGANGYLLKNASLEELINCIDAALRGEIVFSRDVKEIIASPQLSSDQKSIRLTNREKEVLGLIAAGKTTMQMADQLFISKFTIESHRKNLLQKFEAKNVAELIRIAADKGFL</sequence>
<dbReference type="InterPro" id="IPR016032">
    <property type="entry name" value="Sig_transdc_resp-reg_C-effctor"/>
</dbReference>
<dbReference type="SMART" id="SM00421">
    <property type="entry name" value="HTH_LUXR"/>
    <property type="match status" value="1"/>
</dbReference>
<dbReference type="InterPro" id="IPR000792">
    <property type="entry name" value="Tscrpt_reg_LuxR_C"/>
</dbReference>
<evidence type="ECO:0000256" key="5">
    <source>
        <dbReference type="PROSITE-ProRule" id="PRU00169"/>
    </source>
</evidence>
<dbReference type="PROSITE" id="PS50110">
    <property type="entry name" value="RESPONSE_REGULATORY"/>
    <property type="match status" value="1"/>
</dbReference>
<dbReference type="Pfam" id="PF00072">
    <property type="entry name" value="Response_reg"/>
    <property type="match status" value="1"/>
</dbReference>
<evidence type="ECO:0000313" key="8">
    <source>
        <dbReference type="EMBL" id="AKK71356.1"/>
    </source>
</evidence>
<dbReference type="GO" id="GO:0006355">
    <property type="term" value="P:regulation of DNA-templated transcription"/>
    <property type="evidence" value="ECO:0007669"/>
    <property type="project" value="InterPro"/>
</dbReference>
<dbReference type="STRING" id="1324352.OK18_00725"/>
<accession>A0A0G3LWL1</accession>
<keyword evidence="1 5" id="KW-0597">Phosphoprotein</keyword>
<evidence type="ECO:0000259" key="6">
    <source>
        <dbReference type="PROSITE" id="PS50043"/>
    </source>
</evidence>
<dbReference type="Gene3D" id="3.40.50.2300">
    <property type="match status" value="1"/>
</dbReference>
<dbReference type="PATRIC" id="fig|1324352.5.peg.158"/>
<evidence type="ECO:0000256" key="2">
    <source>
        <dbReference type="ARBA" id="ARBA00023015"/>
    </source>
</evidence>
<dbReference type="SUPFAM" id="SSF52172">
    <property type="entry name" value="CheY-like"/>
    <property type="match status" value="1"/>
</dbReference>
<dbReference type="SMART" id="SM00448">
    <property type="entry name" value="REC"/>
    <property type="match status" value="1"/>
</dbReference>
<dbReference type="KEGG" id="cgn:OK18_00725"/>
<dbReference type="InterPro" id="IPR039420">
    <property type="entry name" value="WalR-like"/>
</dbReference>
<evidence type="ECO:0000256" key="3">
    <source>
        <dbReference type="ARBA" id="ARBA00023125"/>
    </source>
</evidence>
<dbReference type="InterPro" id="IPR001789">
    <property type="entry name" value="Sig_transdc_resp-reg_receiver"/>
</dbReference>
<dbReference type="EMBL" id="CP009928">
    <property type="protein sequence ID" value="AKK71356.1"/>
    <property type="molecule type" value="Genomic_DNA"/>
</dbReference>
<dbReference type="InterPro" id="IPR058245">
    <property type="entry name" value="NreC/VraR/RcsB-like_REC"/>
</dbReference>
<dbReference type="PANTHER" id="PTHR43214:SF41">
    <property type="entry name" value="NITRATE_NITRITE RESPONSE REGULATOR PROTEIN NARP"/>
    <property type="match status" value="1"/>
</dbReference>
<feature type="domain" description="HTH luxR-type" evidence="6">
    <location>
        <begin position="144"/>
        <end position="209"/>
    </location>
</feature>
<dbReference type="Pfam" id="PF00196">
    <property type="entry name" value="GerE"/>
    <property type="match status" value="1"/>
</dbReference>
<dbReference type="CDD" id="cd06170">
    <property type="entry name" value="LuxR_C_like"/>
    <property type="match status" value="1"/>
</dbReference>
<dbReference type="Proteomes" id="UP000035213">
    <property type="component" value="Chromosome"/>
</dbReference>
<dbReference type="OrthoDB" id="9797341at2"/>
<dbReference type="GO" id="GO:0000160">
    <property type="term" value="P:phosphorelay signal transduction system"/>
    <property type="evidence" value="ECO:0007669"/>
    <property type="project" value="InterPro"/>
</dbReference>
<keyword evidence="2" id="KW-0805">Transcription regulation</keyword>
<dbReference type="AlphaFoldDB" id="A0A0G3LWL1"/>
<protein>
    <submittedName>
        <fullName evidence="8">LuxR family transcriptional regulator</fullName>
    </submittedName>
</protein>
<dbReference type="InterPro" id="IPR011006">
    <property type="entry name" value="CheY-like_superfamily"/>
</dbReference>